<evidence type="ECO:0000313" key="4">
    <source>
        <dbReference type="Proteomes" id="UP000670152"/>
    </source>
</evidence>
<name>A0A836F9W6_9HYME</name>
<evidence type="ECO:0000313" key="3">
    <source>
        <dbReference type="EMBL" id="KAG5323040.1"/>
    </source>
</evidence>
<dbReference type="GO" id="GO:0005813">
    <property type="term" value="C:centrosome"/>
    <property type="evidence" value="ECO:0007669"/>
    <property type="project" value="InterPro"/>
</dbReference>
<reference evidence="3 4" key="1">
    <citation type="submission" date="2020-02" db="EMBL/GenBank/DDBJ databases">
        <title>Relaxed selection underlies rapid genomic changes in the transitions from sociality to social parasitism in ants.</title>
        <authorList>
            <person name="Bi X."/>
        </authorList>
    </citation>
    <scope>NUCLEOTIDE SEQUENCE [LARGE SCALE GENOMIC DNA]</scope>
    <source>
        <strain evidence="3">BGI-DK2014b</strain>
        <tissue evidence="3">Whole body</tissue>
    </source>
</reference>
<dbReference type="GO" id="GO:0010457">
    <property type="term" value="P:centriole-centriole cohesion"/>
    <property type="evidence" value="ECO:0007669"/>
    <property type="project" value="TreeGrafter"/>
</dbReference>
<dbReference type="InterPro" id="IPR030791">
    <property type="entry name" value="Rotatin"/>
</dbReference>
<dbReference type="Proteomes" id="UP000670152">
    <property type="component" value="Unassembled WGS sequence"/>
</dbReference>
<sequence length="1974" mass="224862">MLGTAGITAVHVKKLGKGCKRFHMSFAGHTIEEIRLRALDNIISKYDLGFVCDCDAVKREIIQKLFNWFSFETAPQTEKVLNLLLRLLKADANSYLNAFGKLKFQNELYELRRNLSPEWYTKLDEIILYRKFIFLIYCVIVYSTTPFDTTLDRDTGTRISKTIEGGIKWLVMPWQPLVTSDRGVLTAVEEALNNTVDINHILHTCQFITNVMMQDFPAEVFLQRPAIITILHGLLNSSTSMSETNVACIIPTVLRTLRKLTRSLRFRIYYYCEPCVANKKQKLLGSKLDSNVYTSSEGGDGPDSGLPEANYQAYQSAGTSDRSQSISENIDDSVLQLQQMLLPIYCIESLKHVLTQLSIPIDSIFPLRNIKYITDLTHELVQLLTICVMPNIWLCNDGTASKINDDLKALFNLMGEVMEYFGSCSNVDHLRITYLYLTTIIMRLLSSIVPLELADTVIPNALKASITNSVMDAPIYLLYPALHSILLEYARQFQDSNQTALIKLFDETRTVAKSMQSAIYILKNLSEQSPSETLRMLHASKLSLSYHKNLIVVKTAIKFLQDIPKYSLNDDDCALATKLILNLLANADVDVRYTTYVECYTLIKSILGIEYNKLSWENLIFLLEPNVLTEIISHGASSEDSRINEMSRDILVFILKGKIQMGETGWLKTLEALIPVLYLLQCHADTYTPLGQCITKIFDPDISNDIQLPFLEVLKGNLRFLYSSDNDIREEALCRLIWLLGKEKDSVQKLPRLSSLHGLPLSSLCIFDRKNFVKRSEGNYQNYVNYPDSVIPIISILKLLAFFECTVRHELSLNTDVFFNIIRSLFLFPNNECVKSDGAQLLCLLLYNEYIIRVSERDTENNIASHISLPYIVVTNMKLPFVCRSHWKTSIHRRSDMSLLHGSNPVVLTFIRQYWAWEWNGGANMLWKCLDDLKDSEISQKLMILENDLLSLRYSFPQYCYIESLPWEQTFERFLLSHPTSKEDCDLFVDVLIFLQLYLNVAKREKGSWISRIMKNMTRSLADLFKNLEVDNQNVHQSILKLVRTCSAIEKTQKSNDEPKNTWIRFVEFVVSTLCFGDQQHFYNLAYLDWLLTCLTYLIGQCEWGNHKNLLLSLCNTLIEPIVSFHGAGTVSFMGLSITRNSIICLNHLLHQMQVNFNKNSWIVFWCEEGRSLNWLPMLWQNRDPLVRASALQLLAGLMNTVHTASQLFNAIAMTPSDLCHTLLQCITSRDESCLVREQACIAFCNLLKNCNSMTFQCDNLFVQDDSLQPQAILIHVEQRNVYHEISILCSNIYMLTTLDAEQSECQGNDSKAMIARSLQSSCISLVPRAVSHLYNCQDELQLCNYIIPKDIRSRKNLSHYSDTLEMYISICTVLTNCITHSNEYAAVVLFSPDSLYTIFCFLNIDLYQFNEPRLIYLRNRFWTEIYNFVAVLSLTEDQHFEAIQSALELCGPETVMVSICFAIRDSTTDLRMSAISLLTFLLSHEIQKDSLGRNGTFLLQTVLDTNVAHVSIESKDGTLRDVISNVNKLSIRDANAHSRKSNESEKDLHAKDDKLPDQEQATTIGDELCGLLLYLFIAHNYAKSKKSSKQSEDKDLIVGALTNLLCVSKKAKRTALWGNLSETALMILKELYVKLNLQPFELYKKQAEKKIHPLLHDVNCIFILLMNFMCGDACVKESLTKEGLADVVHKLWAWIALNKTVSTSALKLLATFTTKCNVAAQSLTLTTILPGSGLRKTPNTLALIHVVIQVTCKEIERAGQIFDNHKMHFAFHILRNAVHVHECRVCISKSNLLQLFTKIHPTITKRMKPWPLVEMYCLEFLLDFTYYEEGQLCVPKATDSLDVLMYLAKCPSSTNRVLAISILRNLAFNIANRPRLLSSVDFINLLHDVFKNGSPCEINLAGSMLWSLISNNQKGKLIMRSAGFSQSIREALGRFTLSSIDASKQEQELVKVLQYVLTILSPVEVKNSDAQPS</sequence>
<accession>A0A836F9W6</accession>
<feature type="non-terminal residue" evidence="3">
    <location>
        <position position="1974"/>
    </location>
</feature>
<dbReference type="OrthoDB" id="428850at2759"/>
<feature type="region of interest" description="Disordered" evidence="1">
    <location>
        <begin position="1535"/>
        <end position="1557"/>
    </location>
</feature>
<dbReference type="Pfam" id="PF14726">
    <property type="entry name" value="RTTN_N"/>
    <property type="match status" value="1"/>
</dbReference>
<proteinExistence type="predicted"/>
<evidence type="ECO:0000259" key="2">
    <source>
        <dbReference type="Pfam" id="PF14726"/>
    </source>
</evidence>
<dbReference type="GO" id="GO:0007099">
    <property type="term" value="P:centriole replication"/>
    <property type="evidence" value="ECO:0007669"/>
    <property type="project" value="TreeGrafter"/>
</dbReference>
<organism evidence="3 4">
    <name type="scientific">Acromyrmex heyeri</name>
    <dbReference type="NCBI Taxonomy" id="230685"/>
    <lineage>
        <taxon>Eukaryota</taxon>
        <taxon>Metazoa</taxon>
        <taxon>Ecdysozoa</taxon>
        <taxon>Arthropoda</taxon>
        <taxon>Hexapoda</taxon>
        <taxon>Insecta</taxon>
        <taxon>Pterygota</taxon>
        <taxon>Neoptera</taxon>
        <taxon>Endopterygota</taxon>
        <taxon>Hymenoptera</taxon>
        <taxon>Apocrita</taxon>
        <taxon>Aculeata</taxon>
        <taxon>Formicoidea</taxon>
        <taxon>Formicidae</taxon>
        <taxon>Myrmicinae</taxon>
        <taxon>Acromyrmex</taxon>
    </lineage>
</organism>
<keyword evidence="4" id="KW-1185">Reference proteome</keyword>
<dbReference type="InterPro" id="IPR011989">
    <property type="entry name" value="ARM-like"/>
</dbReference>
<feature type="non-terminal residue" evidence="3">
    <location>
        <position position="1"/>
    </location>
</feature>
<comment type="caution">
    <text evidence="3">The sequence shown here is derived from an EMBL/GenBank/DDBJ whole genome shotgun (WGS) entry which is preliminary data.</text>
</comment>
<dbReference type="GO" id="GO:0036064">
    <property type="term" value="C:ciliary basal body"/>
    <property type="evidence" value="ECO:0007669"/>
    <property type="project" value="InterPro"/>
</dbReference>
<dbReference type="PANTHER" id="PTHR31691">
    <property type="entry name" value="ROTATIN"/>
    <property type="match status" value="1"/>
</dbReference>
<dbReference type="InterPro" id="IPR029249">
    <property type="entry name" value="Rotatin_N"/>
</dbReference>
<dbReference type="Gene3D" id="1.25.10.10">
    <property type="entry name" value="Leucine-rich Repeat Variant"/>
    <property type="match status" value="1"/>
</dbReference>
<evidence type="ECO:0000256" key="1">
    <source>
        <dbReference type="SAM" id="MobiDB-lite"/>
    </source>
</evidence>
<dbReference type="GO" id="GO:0032053">
    <property type="term" value="P:ciliary basal body organization"/>
    <property type="evidence" value="ECO:0007669"/>
    <property type="project" value="TreeGrafter"/>
</dbReference>
<dbReference type="GO" id="GO:0005814">
    <property type="term" value="C:centriole"/>
    <property type="evidence" value="ECO:0007669"/>
    <property type="project" value="TreeGrafter"/>
</dbReference>
<dbReference type="PANTHER" id="PTHR31691:SF1">
    <property type="entry name" value="ROTATIN"/>
    <property type="match status" value="1"/>
</dbReference>
<protein>
    <submittedName>
        <fullName evidence="3">RTTN protein</fullName>
    </submittedName>
</protein>
<feature type="domain" description="Rotatin N-terminal" evidence="2">
    <location>
        <begin position="33"/>
        <end position="127"/>
    </location>
</feature>
<gene>
    <name evidence="3" type="primary">Rttn</name>
    <name evidence="3" type="ORF">G6Z77_0001050</name>
</gene>
<dbReference type="SUPFAM" id="SSF48371">
    <property type="entry name" value="ARM repeat"/>
    <property type="match status" value="3"/>
</dbReference>
<dbReference type="InterPro" id="IPR016024">
    <property type="entry name" value="ARM-type_fold"/>
</dbReference>
<dbReference type="EMBL" id="JAANIB010009052">
    <property type="protein sequence ID" value="KAG5323040.1"/>
    <property type="molecule type" value="Genomic_DNA"/>
</dbReference>